<dbReference type="Gene3D" id="3.40.630.30">
    <property type="match status" value="1"/>
</dbReference>
<evidence type="ECO:0000313" key="5">
    <source>
        <dbReference type="EMBL" id="MEQ2554629.1"/>
    </source>
</evidence>
<dbReference type="EMBL" id="JBBMFS010000004">
    <property type="protein sequence ID" value="MEQ2554629.1"/>
    <property type="molecule type" value="Genomic_DNA"/>
</dbReference>
<gene>
    <name evidence="5" type="ORF">WMO37_06280</name>
</gene>
<comment type="similarity">
    <text evidence="3">Belongs to the acetyltransferase family. RimJ subfamily.</text>
</comment>
<reference evidence="5" key="1">
    <citation type="submission" date="2024-03" db="EMBL/GenBank/DDBJ databases">
        <title>Human intestinal bacterial collection.</title>
        <authorList>
            <person name="Pauvert C."/>
            <person name="Hitch T.C.A."/>
            <person name="Clavel T."/>
        </authorList>
    </citation>
    <scope>NUCLEOTIDE SEQUENCE [LARGE SCALE GENOMIC DNA]</scope>
    <source>
        <strain evidence="5">CLA-AA-H89B</strain>
    </source>
</reference>
<evidence type="ECO:0000313" key="6">
    <source>
        <dbReference type="Proteomes" id="UP001546774"/>
    </source>
</evidence>
<keyword evidence="6" id="KW-1185">Reference proteome</keyword>
<dbReference type="PANTHER" id="PTHR43792">
    <property type="entry name" value="GNAT FAMILY, PUTATIVE (AFU_ORTHOLOGUE AFUA_3G00765)-RELATED-RELATED"/>
    <property type="match status" value="1"/>
</dbReference>
<dbReference type="InterPro" id="IPR000182">
    <property type="entry name" value="GNAT_dom"/>
</dbReference>
<dbReference type="Proteomes" id="UP001546774">
    <property type="component" value="Unassembled WGS sequence"/>
</dbReference>
<evidence type="ECO:0000259" key="4">
    <source>
        <dbReference type="PROSITE" id="PS51186"/>
    </source>
</evidence>
<name>A0ABV1H4K7_9FIRM</name>
<evidence type="ECO:0000256" key="3">
    <source>
        <dbReference type="ARBA" id="ARBA00038502"/>
    </source>
</evidence>
<dbReference type="SUPFAM" id="SSF55729">
    <property type="entry name" value="Acyl-CoA N-acyltransferases (Nat)"/>
    <property type="match status" value="1"/>
</dbReference>
<dbReference type="CDD" id="cd04301">
    <property type="entry name" value="NAT_SF"/>
    <property type="match status" value="1"/>
</dbReference>
<evidence type="ECO:0000256" key="1">
    <source>
        <dbReference type="ARBA" id="ARBA00022679"/>
    </source>
</evidence>
<dbReference type="PANTHER" id="PTHR43792:SF8">
    <property type="entry name" value="[RIBOSOMAL PROTEIN US5]-ALANINE N-ACETYLTRANSFERASE"/>
    <property type="match status" value="1"/>
</dbReference>
<dbReference type="PROSITE" id="PS51186">
    <property type="entry name" value="GNAT"/>
    <property type="match status" value="1"/>
</dbReference>
<dbReference type="Pfam" id="PF13302">
    <property type="entry name" value="Acetyltransf_3"/>
    <property type="match status" value="1"/>
</dbReference>
<accession>A0ABV1H4K7</accession>
<organism evidence="5 6">
    <name type="scientific">Lachnospira intestinalis</name>
    <dbReference type="NCBI Taxonomy" id="3133158"/>
    <lineage>
        <taxon>Bacteria</taxon>
        <taxon>Bacillati</taxon>
        <taxon>Bacillota</taxon>
        <taxon>Clostridia</taxon>
        <taxon>Lachnospirales</taxon>
        <taxon>Lachnospiraceae</taxon>
        <taxon>Lachnospira</taxon>
    </lineage>
</organism>
<dbReference type="InterPro" id="IPR016181">
    <property type="entry name" value="Acyl_CoA_acyltransferase"/>
</dbReference>
<evidence type="ECO:0000256" key="2">
    <source>
        <dbReference type="ARBA" id="ARBA00023315"/>
    </source>
</evidence>
<proteinExistence type="inferred from homology"/>
<protein>
    <submittedName>
        <fullName evidence="5">GNAT family N-acetyltransferase</fullName>
    </submittedName>
</protein>
<sequence length="160" mass="19329">MNEKNIEYRSENFYIRKTDDRDYDNFRKVCEAEYLIGRIYKHQPKIAMKCFWETLFEGEDIHYSIFLQDGEFLGRVSLQYGRCKYPEIAIVVVKKYQNQGYGFKLLKEWCSWVHEVYGYSRLDILIDAENEPSIRLFRKLDVKWDSKDSDVLECHIELPL</sequence>
<keyword evidence="1" id="KW-0808">Transferase</keyword>
<comment type="caution">
    <text evidence="5">The sequence shown here is derived from an EMBL/GenBank/DDBJ whole genome shotgun (WGS) entry which is preliminary data.</text>
</comment>
<feature type="domain" description="N-acetyltransferase" evidence="4">
    <location>
        <begin position="24"/>
        <end position="160"/>
    </location>
</feature>
<keyword evidence="2" id="KW-0012">Acyltransferase</keyword>
<dbReference type="InterPro" id="IPR051531">
    <property type="entry name" value="N-acetyltransferase"/>
</dbReference>